<dbReference type="PANTHER" id="PTHR32329">
    <property type="entry name" value="BIFUNCTIONAL PROTEIN [INCLUDES 2-HYDROXYACYL-COA DEHYDRATASE (N-TER) AND ITS ACTIVATOR DOMAIN (C_TERM)-RELATED"/>
    <property type="match status" value="1"/>
</dbReference>
<organism evidence="2 3">
    <name type="scientific">Heliorestis acidaminivorans</name>
    <dbReference type="NCBI Taxonomy" id="553427"/>
    <lineage>
        <taxon>Bacteria</taxon>
        <taxon>Bacillati</taxon>
        <taxon>Bacillota</taxon>
        <taxon>Clostridia</taxon>
        <taxon>Eubacteriales</taxon>
        <taxon>Heliobacteriaceae</taxon>
        <taxon>Heliorestis</taxon>
    </lineage>
</organism>
<keyword evidence="3" id="KW-1185">Reference proteome</keyword>
<dbReference type="PANTHER" id="PTHR32329:SF2">
    <property type="entry name" value="BIFUNCTIONAL PROTEIN [INCLUDES 2-HYDROXYACYL-COA DEHYDRATASE (N-TER) AND ITS ACTIVATOR DOMAIN (C_TERM)"/>
    <property type="match status" value="1"/>
</dbReference>
<dbReference type="InterPro" id="IPR051805">
    <property type="entry name" value="Dehydratase_Activator_Redct"/>
</dbReference>
<sequence length="364" mass="40717">MKSVTDKSITIGLPRALGYYEYLPYWRVFFESLGCAVVLSPPTNKAILDQGVRSSVDEVCLPVKIYYGHVRALAGKVDYVFLPRLISVEEKTYLCPKFLGLPDMIRAAAIMDGDYPELLVANVNSRLPGGGWEQALTEVALAIGCSRSRIKEALRWGKKAQEEFENTLEAGEYPPDVLARWEKSGRLLESYAPREFTQKKLRAKDNKEPVIAVIGHPYQLFDPFTSMNLMGRLKEKGIKVITPMAVTNQRSQEATIHLPKRIFWSFGQKLLGGSLHFLQEKIDGLIYVAAFGCGPDSLVGELVERYAKRSGQVPTLYLTIDEHTGEAGIVTRIEAFLDLIERKKVEIETENDKDDNTVDVALGS</sequence>
<dbReference type="OrthoDB" id="9780120at2"/>
<dbReference type="Gene3D" id="3.40.50.11900">
    <property type="match status" value="1"/>
</dbReference>
<name>A0A6I0EV48_9FIRM</name>
<dbReference type="InterPro" id="IPR018709">
    <property type="entry name" value="CoA_activase_DUF2229"/>
</dbReference>
<protein>
    <recommendedName>
        <fullName evidence="1">DUF2229 domain-containing protein</fullName>
    </recommendedName>
</protein>
<feature type="domain" description="DUF2229" evidence="1">
    <location>
        <begin position="10"/>
        <end position="243"/>
    </location>
</feature>
<gene>
    <name evidence="2" type="ORF">F9B85_11830</name>
</gene>
<accession>A0A6I0EV48</accession>
<dbReference type="EMBL" id="WBXO01000010">
    <property type="protein sequence ID" value="KAB2951708.1"/>
    <property type="molecule type" value="Genomic_DNA"/>
</dbReference>
<evidence type="ECO:0000313" key="3">
    <source>
        <dbReference type="Proteomes" id="UP000468766"/>
    </source>
</evidence>
<evidence type="ECO:0000259" key="1">
    <source>
        <dbReference type="Pfam" id="PF09989"/>
    </source>
</evidence>
<proteinExistence type="predicted"/>
<dbReference type="Proteomes" id="UP000468766">
    <property type="component" value="Unassembled WGS sequence"/>
</dbReference>
<reference evidence="2 3" key="1">
    <citation type="submission" date="2019-10" db="EMBL/GenBank/DDBJ databases">
        <title>Whole-genome sequence of the extremophile Heliorestis acidaminivorans DSM 24790.</title>
        <authorList>
            <person name="Kyndt J.A."/>
            <person name="Meyer T.E."/>
        </authorList>
    </citation>
    <scope>NUCLEOTIDE SEQUENCE [LARGE SCALE GENOMIC DNA]</scope>
    <source>
        <strain evidence="2 3">DSM 24790</strain>
    </source>
</reference>
<comment type="caution">
    <text evidence="2">The sequence shown here is derived from an EMBL/GenBank/DDBJ whole genome shotgun (WGS) entry which is preliminary data.</text>
</comment>
<dbReference type="AlphaFoldDB" id="A0A6I0EV48"/>
<dbReference type="Pfam" id="PF09989">
    <property type="entry name" value="DUF2229"/>
    <property type="match status" value="1"/>
</dbReference>
<evidence type="ECO:0000313" key="2">
    <source>
        <dbReference type="EMBL" id="KAB2951708.1"/>
    </source>
</evidence>